<dbReference type="EMBL" id="GBXM01025121">
    <property type="protein sequence ID" value="JAH83456.1"/>
    <property type="molecule type" value="Transcribed_RNA"/>
</dbReference>
<name>A0A0E9VZH3_ANGAN</name>
<organism evidence="1">
    <name type="scientific">Anguilla anguilla</name>
    <name type="common">European freshwater eel</name>
    <name type="synonym">Muraena anguilla</name>
    <dbReference type="NCBI Taxonomy" id="7936"/>
    <lineage>
        <taxon>Eukaryota</taxon>
        <taxon>Metazoa</taxon>
        <taxon>Chordata</taxon>
        <taxon>Craniata</taxon>
        <taxon>Vertebrata</taxon>
        <taxon>Euteleostomi</taxon>
        <taxon>Actinopterygii</taxon>
        <taxon>Neopterygii</taxon>
        <taxon>Teleostei</taxon>
        <taxon>Anguilliformes</taxon>
        <taxon>Anguillidae</taxon>
        <taxon>Anguilla</taxon>
    </lineage>
</organism>
<reference evidence="1" key="1">
    <citation type="submission" date="2014-11" db="EMBL/GenBank/DDBJ databases">
        <authorList>
            <person name="Amaro Gonzalez C."/>
        </authorList>
    </citation>
    <scope>NUCLEOTIDE SEQUENCE</scope>
</reference>
<accession>A0A0E9VZH3</accession>
<protein>
    <submittedName>
        <fullName evidence="1">Uncharacterized protein</fullName>
    </submittedName>
</protein>
<proteinExistence type="predicted"/>
<evidence type="ECO:0000313" key="1">
    <source>
        <dbReference type="EMBL" id="JAH83456.1"/>
    </source>
</evidence>
<dbReference type="AlphaFoldDB" id="A0A0E9VZH3"/>
<sequence>MANHCCMTTVISINITSQSFEMNLTFHSLKEQGTQHSLCLHLQRK</sequence>
<reference evidence="1" key="2">
    <citation type="journal article" date="2015" name="Fish Shellfish Immunol.">
        <title>Early steps in the European eel (Anguilla anguilla)-Vibrio vulnificus interaction in the gills: Role of the RtxA13 toxin.</title>
        <authorList>
            <person name="Callol A."/>
            <person name="Pajuelo D."/>
            <person name="Ebbesson L."/>
            <person name="Teles M."/>
            <person name="MacKenzie S."/>
            <person name="Amaro C."/>
        </authorList>
    </citation>
    <scope>NUCLEOTIDE SEQUENCE</scope>
</reference>